<feature type="compositionally biased region" description="Basic and acidic residues" evidence="1">
    <location>
        <begin position="171"/>
        <end position="195"/>
    </location>
</feature>
<feature type="region of interest" description="Disordered" evidence="1">
    <location>
        <begin position="385"/>
        <end position="510"/>
    </location>
</feature>
<dbReference type="AlphaFoldDB" id="U4L7I5"/>
<protein>
    <submittedName>
        <fullName evidence="2">Uncharacterized protein</fullName>
    </submittedName>
</protein>
<evidence type="ECO:0000313" key="3">
    <source>
        <dbReference type="Proteomes" id="UP000018144"/>
    </source>
</evidence>
<feature type="compositionally biased region" description="Basic and acidic residues" evidence="1">
    <location>
        <begin position="461"/>
        <end position="507"/>
    </location>
</feature>
<organism evidence="2 3">
    <name type="scientific">Pyronema omphalodes (strain CBS 100304)</name>
    <name type="common">Pyronema confluens</name>
    <dbReference type="NCBI Taxonomy" id="1076935"/>
    <lineage>
        <taxon>Eukaryota</taxon>
        <taxon>Fungi</taxon>
        <taxon>Dikarya</taxon>
        <taxon>Ascomycota</taxon>
        <taxon>Pezizomycotina</taxon>
        <taxon>Pezizomycetes</taxon>
        <taxon>Pezizales</taxon>
        <taxon>Pyronemataceae</taxon>
        <taxon>Pyronema</taxon>
    </lineage>
</organism>
<reference evidence="2 3" key="1">
    <citation type="journal article" date="2013" name="PLoS Genet.">
        <title>The genome and development-dependent transcriptomes of Pyronema confluens: a window into fungal evolution.</title>
        <authorList>
            <person name="Traeger S."/>
            <person name="Altegoer F."/>
            <person name="Freitag M."/>
            <person name="Gabaldon T."/>
            <person name="Kempken F."/>
            <person name="Kumar A."/>
            <person name="Marcet-Houben M."/>
            <person name="Poggeler S."/>
            <person name="Stajich J.E."/>
            <person name="Nowrousian M."/>
        </authorList>
    </citation>
    <scope>NUCLEOTIDE SEQUENCE [LARGE SCALE GENOMIC DNA]</scope>
    <source>
        <strain evidence="3">CBS 100304</strain>
        <tissue evidence="2">Vegetative mycelium</tissue>
    </source>
</reference>
<name>U4L7I5_PYROM</name>
<feature type="compositionally biased region" description="Acidic residues" evidence="1">
    <location>
        <begin position="196"/>
        <end position="211"/>
    </location>
</feature>
<feature type="compositionally biased region" description="Basic and acidic residues" evidence="1">
    <location>
        <begin position="416"/>
        <end position="447"/>
    </location>
</feature>
<dbReference type="EMBL" id="HF935278">
    <property type="protein sequence ID" value="CCX05985.1"/>
    <property type="molecule type" value="Genomic_DNA"/>
</dbReference>
<dbReference type="Proteomes" id="UP000018144">
    <property type="component" value="Unassembled WGS sequence"/>
</dbReference>
<gene>
    <name evidence="2" type="ORF">PCON_05572</name>
</gene>
<evidence type="ECO:0000256" key="1">
    <source>
        <dbReference type="SAM" id="MobiDB-lite"/>
    </source>
</evidence>
<feature type="region of interest" description="Disordered" evidence="1">
    <location>
        <begin position="137"/>
        <end position="321"/>
    </location>
</feature>
<sequence length="535" mass="61626">MIDGYNPQPHGYNTYLLAKGYSRIITKDGLVDVRYTQPMPDQFIPVAAGGPSVGTQPHQQLQAQTQARAPAQTQTQNYHQTPILVSIRNPYEGLSKDEAAKLTAWQAQNPHLRVVGNPKDLNGKIENLVNWKIDEASDGGEIDGAKTCDVATSSDDDSGSTASTKAVTSERPVKRAVRIDDRANSKRREAGRVVDTEDSSEDTSDDSSEDCSGDRSEDSSNYSSDYSSEENRGRKSRLRRKTKGNDRYRGEGVRDRDHDKSHQSWGQHWVRERSHERSHNMSQNWREGGSNDRSRIRSKDDYEHRHQSQQNNQRGSSGIGNLCNGKKVGRLDSMECIDIPVRGVFDAVCTRLRDKRDRRVCLFNQLGREQVSRWKEVVIDIRKNKPHRQTVREEPRHENRPTREDPSRRPQGTREPSVESIRRKDDPQQKEVKQRHPIREVSPEGSRRKARETYATLPQPETRRREAQRQKDQLIMGHETRKWSEENFDEKTPRKLRKEPPSREEYPSKSYRVKTTPGFFSRAWRRVTVTRGDLE</sequence>
<feature type="compositionally biased region" description="Basic and acidic residues" evidence="1">
    <location>
        <begin position="289"/>
        <end position="306"/>
    </location>
</feature>
<feature type="compositionally biased region" description="Low complexity" evidence="1">
    <location>
        <begin position="308"/>
        <end position="321"/>
    </location>
</feature>
<feature type="compositionally biased region" description="Basic and acidic residues" evidence="1">
    <location>
        <begin position="243"/>
        <end position="262"/>
    </location>
</feature>
<evidence type="ECO:0000313" key="2">
    <source>
        <dbReference type="EMBL" id="CCX05985.1"/>
    </source>
</evidence>
<proteinExistence type="predicted"/>
<accession>U4L7I5</accession>
<feature type="compositionally biased region" description="Basic and acidic residues" evidence="1">
    <location>
        <begin position="269"/>
        <end position="279"/>
    </location>
</feature>
<feature type="compositionally biased region" description="Basic and acidic residues" evidence="1">
    <location>
        <begin position="390"/>
        <end position="408"/>
    </location>
</feature>
<keyword evidence="3" id="KW-1185">Reference proteome</keyword>